<evidence type="ECO:0000256" key="1">
    <source>
        <dbReference type="SAM" id="SignalP"/>
    </source>
</evidence>
<dbReference type="GO" id="GO:0008233">
    <property type="term" value="F:peptidase activity"/>
    <property type="evidence" value="ECO:0007669"/>
    <property type="project" value="UniProtKB-KW"/>
</dbReference>
<feature type="signal peptide" evidence="1">
    <location>
        <begin position="1"/>
        <end position="32"/>
    </location>
</feature>
<organism evidence="3 4">
    <name type="scientific">Halodesulfovibrio aestuarii</name>
    <dbReference type="NCBI Taxonomy" id="126333"/>
    <lineage>
        <taxon>Bacteria</taxon>
        <taxon>Pseudomonadati</taxon>
        <taxon>Thermodesulfobacteriota</taxon>
        <taxon>Desulfovibrionia</taxon>
        <taxon>Desulfovibrionales</taxon>
        <taxon>Desulfovibrionaceae</taxon>
        <taxon>Halodesulfovibrio</taxon>
    </lineage>
</organism>
<feature type="chain" id="PRO_5045179035" evidence="1">
    <location>
        <begin position="33"/>
        <end position="135"/>
    </location>
</feature>
<dbReference type="EMBL" id="JBFSOO010000009">
    <property type="protein sequence ID" value="MEZ6854295.1"/>
    <property type="molecule type" value="Genomic_DNA"/>
</dbReference>
<keyword evidence="4" id="KW-1185">Reference proteome</keyword>
<protein>
    <submittedName>
        <fullName evidence="3">JDVT-CTERM system glutamic-type intramembrane protease</fullName>
    </submittedName>
</protein>
<evidence type="ECO:0000313" key="4">
    <source>
        <dbReference type="Proteomes" id="UP001568358"/>
    </source>
</evidence>
<dbReference type="RefSeq" id="WP_081662929.1">
    <property type="nucleotide sequence ID" value="NZ_JBFSOO010000009.1"/>
</dbReference>
<reference evidence="3 4" key="1">
    <citation type="submission" date="2024-07" db="EMBL/GenBank/DDBJ databases">
        <title>Active virus-host system and metabolic interactions in a Lokiarchaeon culture.</title>
        <authorList>
            <person name="Ponce Toledo R.I."/>
            <person name="Rodrigues Oliveira T."/>
            <person name="Schleper C."/>
        </authorList>
    </citation>
    <scope>NUCLEOTIDE SEQUENCE [LARGE SCALE GENOMIC DNA]</scope>
    <source>
        <strain evidence="3 4">B35</strain>
    </source>
</reference>
<dbReference type="Pfam" id="PF02517">
    <property type="entry name" value="Rce1-like"/>
    <property type="match status" value="1"/>
</dbReference>
<evidence type="ECO:0000313" key="3">
    <source>
        <dbReference type="EMBL" id="MEZ6854295.1"/>
    </source>
</evidence>
<keyword evidence="1" id="KW-0732">Signal</keyword>
<proteinExistence type="predicted"/>
<feature type="domain" description="CAAX prenyl protease 2/Lysostaphin resistance protein A-like" evidence="2">
    <location>
        <begin position="37"/>
        <end position="130"/>
    </location>
</feature>
<dbReference type="GO" id="GO:0006508">
    <property type="term" value="P:proteolysis"/>
    <property type="evidence" value="ECO:0007669"/>
    <property type="project" value="UniProtKB-KW"/>
</dbReference>
<sequence length="135" mass="15206">MIASTSIEKYRFTFTAFLLTSVALLLPDPTTAANLPRLLIGACAEEIIFRGLFQDFLSKTSFCNHSTSQNYFLPSRANVITSLLFAVFHLFSHSPLWAMATFFPSLLLGAVWDRHQSLAICIALHLSYNLGYYYL</sequence>
<dbReference type="NCBIfam" id="NF033192">
    <property type="entry name" value="JDVT-CAAX"/>
    <property type="match status" value="1"/>
</dbReference>
<keyword evidence="3" id="KW-0378">Hydrolase</keyword>
<gene>
    <name evidence="3" type="primary">mrtJ</name>
    <name evidence="3" type="ORF">AB2Z07_12280</name>
</gene>
<dbReference type="InterPro" id="IPR003675">
    <property type="entry name" value="Rce1/LyrA-like_dom"/>
</dbReference>
<name>A0ABV4JWY3_9BACT</name>
<comment type="caution">
    <text evidence="3">The sequence shown here is derived from an EMBL/GenBank/DDBJ whole genome shotgun (WGS) entry which is preliminary data.</text>
</comment>
<dbReference type="Proteomes" id="UP001568358">
    <property type="component" value="Unassembled WGS sequence"/>
</dbReference>
<accession>A0ABV4JWY3</accession>
<evidence type="ECO:0000259" key="2">
    <source>
        <dbReference type="Pfam" id="PF02517"/>
    </source>
</evidence>
<keyword evidence="3" id="KW-0645">Protease</keyword>